<evidence type="ECO:0000313" key="8">
    <source>
        <dbReference type="Proteomes" id="UP000249260"/>
    </source>
</evidence>
<keyword evidence="1" id="KW-0285">Flavoprotein</keyword>
<gene>
    <name evidence="7" type="ORF">DL346_20785</name>
</gene>
<dbReference type="AlphaFoldDB" id="A0A328TYM7"/>
<accession>A0A328TYM7</accession>
<evidence type="ECO:0000256" key="4">
    <source>
        <dbReference type="ARBA" id="ARBA00023002"/>
    </source>
</evidence>
<dbReference type="PANTHER" id="PTHR11985">
    <property type="entry name" value="GLYCEROL-3-PHOSPHATE DEHYDROGENASE"/>
    <property type="match status" value="1"/>
</dbReference>
<evidence type="ECO:0000259" key="6">
    <source>
        <dbReference type="Pfam" id="PF16901"/>
    </source>
</evidence>
<dbReference type="PANTHER" id="PTHR11985:SF35">
    <property type="entry name" value="ANAEROBIC GLYCEROL-3-PHOSPHATE DEHYDROGENASE SUBUNIT A"/>
    <property type="match status" value="1"/>
</dbReference>
<comment type="caution">
    <text evidence="7">The sequence shown here is derived from an EMBL/GenBank/DDBJ whole genome shotgun (WGS) entry which is preliminary data.</text>
</comment>
<organism evidence="7 8">
    <name type="scientific">Paenibacillus montanisoli</name>
    <dbReference type="NCBI Taxonomy" id="2081970"/>
    <lineage>
        <taxon>Bacteria</taxon>
        <taxon>Bacillati</taxon>
        <taxon>Bacillota</taxon>
        <taxon>Bacilli</taxon>
        <taxon>Bacillales</taxon>
        <taxon>Paenibacillaceae</taxon>
        <taxon>Paenibacillus</taxon>
    </lineage>
</organism>
<evidence type="ECO:0000256" key="3">
    <source>
        <dbReference type="ARBA" id="ARBA00022827"/>
    </source>
</evidence>
<dbReference type="Pfam" id="PF16901">
    <property type="entry name" value="DAO_C"/>
    <property type="match status" value="1"/>
</dbReference>
<feature type="compositionally biased region" description="Low complexity" evidence="5">
    <location>
        <begin position="32"/>
        <end position="46"/>
    </location>
</feature>
<name>A0A328TYM7_9BACL</name>
<dbReference type="GO" id="GO:0004368">
    <property type="term" value="F:glycerol-3-phosphate dehydrogenase (quinone) activity"/>
    <property type="evidence" value="ECO:0007669"/>
    <property type="project" value="InterPro"/>
</dbReference>
<dbReference type="InterPro" id="IPR038299">
    <property type="entry name" value="DAO_C_sf"/>
</dbReference>
<dbReference type="InterPro" id="IPR000447">
    <property type="entry name" value="G3P_DH_FAD-dep"/>
</dbReference>
<evidence type="ECO:0000313" key="7">
    <source>
        <dbReference type="EMBL" id="RAP74862.1"/>
    </source>
</evidence>
<dbReference type="InterPro" id="IPR031656">
    <property type="entry name" value="DAO_C"/>
</dbReference>
<dbReference type="EMBL" id="QLUW01000004">
    <property type="protein sequence ID" value="RAP74862.1"/>
    <property type="molecule type" value="Genomic_DNA"/>
</dbReference>
<protein>
    <recommendedName>
        <fullName evidence="6">Alpha-glycerophosphate oxidase C-terminal domain-containing protein</fullName>
    </recommendedName>
</protein>
<feature type="compositionally biased region" description="Low complexity" evidence="5">
    <location>
        <begin position="15"/>
        <end position="24"/>
    </location>
</feature>
<sequence length="168" mass="17654">MTRYAALRVGESGESGVAAGAAGPAPAPAPAPAAASAAEQAQSRAAHMPSAARSASGRITVSLGPAAASAAVSAAIVRGDCGEASERALRAELDYAIEEEMTCSAVDFLLRRTSMILFDRRQAEALVQPVLRLMGQRFCWSETQYRAELARVETELKAATEFPDRTQE</sequence>
<keyword evidence="4" id="KW-0560">Oxidoreductase</keyword>
<evidence type="ECO:0000256" key="5">
    <source>
        <dbReference type="SAM" id="MobiDB-lite"/>
    </source>
</evidence>
<evidence type="ECO:0000256" key="1">
    <source>
        <dbReference type="ARBA" id="ARBA00022630"/>
    </source>
</evidence>
<feature type="domain" description="Alpha-glycerophosphate oxidase C-terminal" evidence="6">
    <location>
        <begin position="84"/>
        <end position="144"/>
    </location>
</feature>
<feature type="region of interest" description="Disordered" evidence="5">
    <location>
        <begin position="15"/>
        <end position="50"/>
    </location>
</feature>
<reference evidence="7 8" key="1">
    <citation type="submission" date="2018-06" db="EMBL/GenBank/DDBJ databases">
        <title>Paenibacillus montanisoli sp. nov., isolated from mountain area soil.</title>
        <authorList>
            <person name="Wu M."/>
        </authorList>
    </citation>
    <scope>NUCLEOTIDE SEQUENCE [LARGE SCALE GENOMIC DNA]</scope>
    <source>
        <strain evidence="7 8">RA17</strain>
    </source>
</reference>
<keyword evidence="8" id="KW-1185">Reference proteome</keyword>
<dbReference type="GO" id="GO:0046168">
    <property type="term" value="P:glycerol-3-phosphate catabolic process"/>
    <property type="evidence" value="ECO:0007669"/>
    <property type="project" value="TreeGrafter"/>
</dbReference>
<dbReference type="Gene3D" id="1.10.8.870">
    <property type="entry name" value="Alpha-glycerophosphate oxidase, cap domain"/>
    <property type="match status" value="1"/>
</dbReference>
<dbReference type="OrthoDB" id="9766796at2"/>
<dbReference type="Proteomes" id="UP000249260">
    <property type="component" value="Unassembled WGS sequence"/>
</dbReference>
<keyword evidence="3" id="KW-0274">FAD</keyword>
<keyword evidence="2" id="KW-0319">Glycerol metabolism</keyword>
<dbReference type="GO" id="GO:0006071">
    <property type="term" value="P:glycerol metabolic process"/>
    <property type="evidence" value="ECO:0007669"/>
    <property type="project" value="UniProtKB-KW"/>
</dbReference>
<proteinExistence type="predicted"/>
<evidence type="ECO:0000256" key="2">
    <source>
        <dbReference type="ARBA" id="ARBA00022798"/>
    </source>
</evidence>